<dbReference type="Gene3D" id="3.50.30.30">
    <property type="match status" value="1"/>
</dbReference>
<evidence type="ECO:0000313" key="20">
    <source>
        <dbReference type="Proteomes" id="UP000308489"/>
    </source>
</evidence>
<feature type="active site" description="Charge relay system" evidence="9 10">
    <location>
        <position position="183"/>
    </location>
</feature>
<feature type="transmembrane region" description="Helical" evidence="14">
    <location>
        <begin position="1668"/>
        <end position="1688"/>
    </location>
</feature>
<protein>
    <submittedName>
        <fullName evidence="19">Cell wall-associated serine proteinase</fullName>
        <ecNumber evidence="19">3.4.21.96</ecNumber>
    </submittedName>
</protein>
<dbReference type="Pfam" id="PF00082">
    <property type="entry name" value="Peptidase_S8"/>
    <property type="match status" value="1"/>
</dbReference>
<evidence type="ECO:0000256" key="12">
    <source>
        <dbReference type="SAM" id="Coils"/>
    </source>
</evidence>
<dbReference type="Pfam" id="PF06280">
    <property type="entry name" value="fn3_5"/>
    <property type="match status" value="1"/>
</dbReference>
<feature type="coiled-coil region" evidence="12">
    <location>
        <begin position="39"/>
        <end position="74"/>
    </location>
</feature>
<keyword evidence="7 10" id="KW-0378">Hydrolase</keyword>
<evidence type="ECO:0000256" key="4">
    <source>
        <dbReference type="ARBA" id="ARBA00022670"/>
    </source>
</evidence>
<dbReference type="InterPro" id="IPR046450">
    <property type="entry name" value="PA_dom_sf"/>
</dbReference>
<gene>
    <name evidence="19" type="primary">prtP_1</name>
    <name evidence="19" type="ORF">NCTC503_00485</name>
</gene>
<dbReference type="Gene3D" id="2.60.40.10">
    <property type="entry name" value="Immunoglobulins"/>
    <property type="match status" value="2"/>
</dbReference>
<feature type="active site" description="Charge relay system" evidence="9 10">
    <location>
        <position position="242"/>
    </location>
</feature>
<dbReference type="GO" id="GO:0016020">
    <property type="term" value="C:membrane"/>
    <property type="evidence" value="ECO:0007669"/>
    <property type="project" value="InterPro"/>
</dbReference>
<evidence type="ECO:0000256" key="13">
    <source>
        <dbReference type="SAM" id="MobiDB-lite"/>
    </source>
</evidence>
<dbReference type="PANTHER" id="PTHR43806">
    <property type="entry name" value="PEPTIDASE S8"/>
    <property type="match status" value="1"/>
</dbReference>
<evidence type="ECO:0000256" key="6">
    <source>
        <dbReference type="ARBA" id="ARBA00022737"/>
    </source>
</evidence>
<dbReference type="InterPro" id="IPR023828">
    <property type="entry name" value="Peptidase_S8_Ser-AS"/>
</dbReference>
<evidence type="ECO:0000259" key="16">
    <source>
        <dbReference type="Pfam" id="PF02225"/>
    </source>
</evidence>
<keyword evidence="2" id="KW-0134">Cell wall</keyword>
<feature type="region of interest" description="Disordered" evidence="13">
    <location>
        <begin position="1603"/>
        <end position="1662"/>
    </location>
</feature>
<dbReference type="CDD" id="cd07475">
    <property type="entry name" value="Peptidases_S8_C5a_Peptidase"/>
    <property type="match status" value="1"/>
</dbReference>
<name>A0A4U9QZQ4_HATHI</name>
<keyword evidence="14" id="KW-1133">Transmembrane helix</keyword>
<evidence type="ECO:0000256" key="1">
    <source>
        <dbReference type="ARBA" id="ARBA00011073"/>
    </source>
</evidence>
<evidence type="ECO:0000259" key="15">
    <source>
        <dbReference type="Pfam" id="PF00082"/>
    </source>
</evidence>
<proteinExistence type="inferred from homology"/>
<dbReference type="InterPro" id="IPR034216">
    <property type="entry name" value="C5a_Peptidase"/>
</dbReference>
<keyword evidence="5" id="KW-0732">Signal</keyword>
<accession>A0A4U9QZQ4</accession>
<dbReference type="Pfam" id="PF09136">
    <property type="entry name" value="Glucodextran_B"/>
    <property type="match status" value="1"/>
</dbReference>
<feature type="region of interest" description="Disordered" evidence="13">
    <location>
        <begin position="1260"/>
        <end position="1279"/>
    </location>
</feature>
<feature type="domain" description="C5a peptidase/Subtilisin-like protease SBT2-like Fn3-like" evidence="18">
    <location>
        <begin position="667"/>
        <end position="771"/>
    </location>
</feature>
<dbReference type="PANTHER" id="PTHR43806:SF11">
    <property type="entry name" value="CEREVISIN-RELATED"/>
    <property type="match status" value="1"/>
</dbReference>
<keyword evidence="4 10" id="KW-0645">Protease</keyword>
<dbReference type="PRINTS" id="PR00723">
    <property type="entry name" value="SUBTILISIN"/>
</dbReference>
<dbReference type="InterPro" id="IPR015500">
    <property type="entry name" value="Peptidase_S8_subtilisin-rel"/>
</dbReference>
<feature type="compositionally biased region" description="Basic and acidic residues" evidence="13">
    <location>
        <begin position="1264"/>
        <end position="1277"/>
    </location>
</feature>
<evidence type="ECO:0000256" key="2">
    <source>
        <dbReference type="ARBA" id="ARBA00022512"/>
    </source>
</evidence>
<dbReference type="PROSITE" id="PS00136">
    <property type="entry name" value="SUBTILASE_ASP"/>
    <property type="match status" value="1"/>
</dbReference>
<feature type="compositionally biased region" description="Low complexity" evidence="13">
    <location>
        <begin position="1651"/>
        <end position="1660"/>
    </location>
</feature>
<evidence type="ECO:0000256" key="3">
    <source>
        <dbReference type="ARBA" id="ARBA00022525"/>
    </source>
</evidence>
<evidence type="ECO:0000259" key="18">
    <source>
        <dbReference type="Pfam" id="PF06280"/>
    </source>
</evidence>
<dbReference type="SUPFAM" id="SSF52743">
    <property type="entry name" value="Subtilisin-like"/>
    <property type="match status" value="1"/>
</dbReference>
<keyword evidence="3" id="KW-0964">Secreted</keyword>
<dbReference type="GO" id="GO:0006508">
    <property type="term" value="P:proteolysis"/>
    <property type="evidence" value="ECO:0007669"/>
    <property type="project" value="UniProtKB-KW"/>
</dbReference>
<keyword evidence="6" id="KW-0677">Repeat</keyword>
<dbReference type="InterPro" id="IPR010259">
    <property type="entry name" value="S8pro/Inhibitor_I9"/>
</dbReference>
<dbReference type="Gene3D" id="2.60.40.1710">
    <property type="entry name" value="Subtilisin-like superfamily"/>
    <property type="match status" value="1"/>
</dbReference>
<feature type="domain" description="Inhibitor I9" evidence="17">
    <location>
        <begin position="97"/>
        <end position="146"/>
    </location>
</feature>
<dbReference type="InterPro" id="IPR023827">
    <property type="entry name" value="Peptidase_S8_Asp-AS"/>
</dbReference>
<feature type="compositionally biased region" description="Basic and acidic residues" evidence="13">
    <location>
        <begin position="1557"/>
        <end position="1579"/>
    </location>
</feature>
<sequence length="1692" mass="190244">MKKTFRSKIAVIIISIFCFTNTVNITQIYADGLKQDKNEKQKENLLKQNKEKLVKKEKERLHKLEENNANYNGEEEEDKGSKVRVTVETYDGLINNSNTVERKVKKDTNGEVQHKFGKLIKGFSIEVKKSDLEKIKRIPGVKEVKRVRMYKPTMNTARELGEAVKVWKNLNYKGEGMVVSVVDTGIDYTHKDMKLTDANTGRIKKEHINGKHKGKYFTDKVPYGYNFADQNTDVIDKSGSMHGIHVAGISSANGDESKIANNEAIKGVAPESQLLAMKVFSNNPHKEAAGAFSDDIVAAIEESVELGADIINLSLGADSGFIDENDPEQKAIKKATEKGVIVVAAAGNAGFSSKIDENKKAQGAVDTGLLDNPGLGKESIQVASYENENSVMKVFQYKKDGKDLSIPYIVSEIDPVTVLNPNKELEVVDCGYGRRRGDDLRDKEADDFKEKDLNGKVALIKRGKINFDVKKKNAQRRGAIAAIIYNSDGDESFVSMEPSEYISIPCVFTGNTYGKQILKDLSSELKIKFTGNILQLENLEKGKMSNFSCWGPTPNLEFKPEITAPGGKIFSTINDNKYANYSGTSMATPYVAGGVALIKQAIEKSNVKINESEISSFVKNNMINTAKVLNNGKVPYSPRVQGGGLIQIEKAINNKVIIMDNTGKSAVSLKEIGNKKEFELTLNNYGDKEAVYQLQEGIVYTEDENIPSALRVEGAKLKYSKKEVKIKPYGREKVKVSLEIPKSLKRNNFVEGFIEFKSKTDSNPSLSVPYMGFYGDWGEPENIDKPLWEDHRFNGSAVTSNLFFLDKELGEDESRSTEDKRFIVPEDIAFSPDEDGFYDYAVPALCVLRNLSELKVDILDKDKNFLMTCGNKKFIPKTLELGKNGRSKFRDLAWDGKIYDKNTGKNVTAEDGQYYMRITSKAVSQNAKSQSFDMPVKVDKTKPDITILSGDRTDNGEYTLKWKAEDKGVGIRRPEEGTLTGEPQIFIDNMEFDITEENLKQDANGVFSVNLDLGEEPGSRIITLIVNDNILNAQVVQKVVGVSEKPKKLEAVLLDIHEGMEVTNEYMVDNKYVVTGKLTSNVNKVIVNGVEGEVIKAEKRFEAKIDLKEGKNNIDIKAYDNDNKEIFSSNFNIIAHITPPELEISTEETILPYYHKKVFGMINTNKDKIKIKGKVNLKDNIESVEINYDSIDLDKEGRFEKEIELKQGINEITVVAKNNMGVINKKILKVVADYKKENFKFKVENLDIIRNEYENLEPNTFFGKGKDESKSDGKDDSQGWLQLRVSTNKDTKSVKINDEEMKKENIMEYTKKVYLKQGLNKIRLYIEDTKGSVIANFATNIYYDSESPVIRLKSPNIVKGKIYTNKNTITLKGDVADNTLGYRFYINRDQVLNVEQYGNFDLKNTRREFKKDIRVKNGDKIELHAKDICMNETSQYYEVVVDKAKPQIKVTGLEEGKVYKEGSKIVPSITTNKESAYIEAYLDGSTNPYKGEIITSVGKHELLIKARDLAGNESVEVVRFSIKKEKNKDNNGDNTNNTKDKDSKDKKENNNKVNNKNSKDNKSGKEGKYNNKSNKDKVNKNSSAHNKSEKLFNAKNNNITLSGHNYASNNGTTSSNLKFTSLNKNLEDEKENKDTKDKKENSIKEDESKKNNNNNTNAQLKNKENKKYMVMLMGFGVSVLGLVGVYLYRKKH</sequence>
<evidence type="ECO:0000256" key="14">
    <source>
        <dbReference type="SAM" id="Phobius"/>
    </source>
</evidence>
<evidence type="ECO:0000256" key="11">
    <source>
        <dbReference type="RuleBase" id="RU003355"/>
    </source>
</evidence>
<organism evidence="19 20">
    <name type="scientific">Hathewaya histolytica</name>
    <name type="common">Clostridium histolyticum</name>
    <dbReference type="NCBI Taxonomy" id="1498"/>
    <lineage>
        <taxon>Bacteria</taxon>
        <taxon>Bacillati</taxon>
        <taxon>Bacillota</taxon>
        <taxon>Clostridia</taxon>
        <taxon>Eubacteriales</taxon>
        <taxon>Clostridiaceae</taxon>
        <taxon>Hathewaya</taxon>
    </lineage>
</organism>
<dbReference type="GO" id="GO:0004252">
    <property type="term" value="F:serine-type endopeptidase activity"/>
    <property type="evidence" value="ECO:0007669"/>
    <property type="project" value="UniProtKB-UniRule"/>
</dbReference>
<dbReference type="Pfam" id="PF02225">
    <property type="entry name" value="PA"/>
    <property type="match status" value="1"/>
</dbReference>
<evidence type="ECO:0000259" key="17">
    <source>
        <dbReference type="Pfam" id="PF05922"/>
    </source>
</evidence>
<feature type="compositionally biased region" description="Basic and acidic residues" evidence="13">
    <location>
        <begin position="1538"/>
        <end position="1550"/>
    </location>
</feature>
<evidence type="ECO:0000256" key="9">
    <source>
        <dbReference type="PIRSR" id="PIRSR615500-1"/>
    </source>
</evidence>
<keyword evidence="14" id="KW-0472">Membrane</keyword>
<dbReference type="RefSeq" id="WP_171011956.1">
    <property type="nucleotide sequence ID" value="NZ_CBCSDB010000002.1"/>
</dbReference>
<dbReference type="EC" id="3.4.21.96" evidence="19"/>
<dbReference type="SUPFAM" id="SSF52025">
    <property type="entry name" value="PA domain"/>
    <property type="match status" value="1"/>
</dbReference>
<dbReference type="KEGG" id="hhw:NCTC503_00485"/>
<dbReference type="Pfam" id="PF05922">
    <property type="entry name" value="Inhibitor_I9"/>
    <property type="match status" value="1"/>
</dbReference>
<dbReference type="InterPro" id="IPR036852">
    <property type="entry name" value="Peptidase_S8/S53_dom_sf"/>
</dbReference>
<reference evidence="19 20" key="1">
    <citation type="submission" date="2019-05" db="EMBL/GenBank/DDBJ databases">
        <authorList>
            <consortium name="Pathogen Informatics"/>
        </authorList>
    </citation>
    <scope>NUCLEOTIDE SEQUENCE [LARGE SCALE GENOMIC DNA]</scope>
    <source>
        <strain evidence="19 20">NCTC503</strain>
    </source>
</reference>
<feature type="domain" description="PA" evidence="16">
    <location>
        <begin position="444"/>
        <end position="517"/>
    </location>
</feature>
<feature type="domain" description="Peptidase S8/S53" evidence="15">
    <location>
        <begin position="174"/>
        <end position="642"/>
    </location>
</feature>
<evidence type="ECO:0000256" key="10">
    <source>
        <dbReference type="PROSITE-ProRule" id="PRU01240"/>
    </source>
</evidence>
<keyword evidence="12" id="KW-0175">Coiled coil</keyword>
<dbReference type="CDD" id="cd02133">
    <property type="entry name" value="PA_C5a_like"/>
    <property type="match status" value="1"/>
</dbReference>
<comment type="similarity">
    <text evidence="1 10 11">Belongs to the peptidase S8 family.</text>
</comment>
<dbReference type="PROSITE" id="PS00138">
    <property type="entry name" value="SUBTILASE_SER"/>
    <property type="match status" value="1"/>
</dbReference>
<feature type="compositionally biased region" description="Basic and acidic residues" evidence="13">
    <location>
        <begin position="1625"/>
        <end position="1650"/>
    </location>
</feature>
<dbReference type="EMBL" id="LR590481">
    <property type="protein sequence ID" value="VTQ84139.1"/>
    <property type="molecule type" value="Genomic_DNA"/>
</dbReference>
<dbReference type="InterPro" id="IPR050131">
    <property type="entry name" value="Peptidase_S8_subtilisin-like"/>
</dbReference>
<dbReference type="InterPro" id="IPR003137">
    <property type="entry name" value="PA_domain"/>
</dbReference>
<dbReference type="InterPro" id="IPR010435">
    <property type="entry name" value="C5a/SBT2-like_Fn3"/>
</dbReference>
<dbReference type="InterPro" id="IPR000209">
    <property type="entry name" value="Peptidase_S8/S53_dom"/>
</dbReference>
<keyword evidence="8 10" id="KW-0720">Serine protease</keyword>
<dbReference type="Proteomes" id="UP000308489">
    <property type="component" value="Chromosome 1"/>
</dbReference>
<dbReference type="InterPro" id="IPR013783">
    <property type="entry name" value="Ig-like_fold"/>
</dbReference>
<dbReference type="Gene3D" id="3.40.50.200">
    <property type="entry name" value="Peptidase S8/S53 domain"/>
    <property type="match status" value="1"/>
</dbReference>
<keyword evidence="14" id="KW-0812">Transmembrane</keyword>
<keyword evidence="20" id="KW-1185">Reference proteome</keyword>
<evidence type="ECO:0000313" key="19">
    <source>
        <dbReference type="EMBL" id="VTQ84139.1"/>
    </source>
</evidence>
<evidence type="ECO:0000256" key="7">
    <source>
        <dbReference type="ARBA" id="ARBA00022801"/>
    </source>
</evidence>
<feature type="active site" description="Charge relay system" evidence="9 10">
    <location>
        <position position="585"/>
    </location>
</feature>
<feature type="compositionally biased region" description="Polar residues" evidence="13">
    <location>
        <begin position="1603"/>
        <end position="1621"/>
    </location>
</feature>
<feature type="region of interest" description="Disordered" evidence="13">
    <location>
        <begin position="1526"/>
        <end position="1588"/>
    </location>
</feature>
<evidence type="ECO:0000256" key="8">
    <source>
        <dbReference type="ARBA" id="ARBA00022825"/>
    </source>
</evidence>
<evidence type="ECO:0000256" key="5">
    <source>
        <dbReference type="ARBA" id="ARBA00022729"/>
    </source>
</evidence>
<dbReference type="PROSITE" id="PS51892">
    <property type="entry name" value="SUBTILASE"/>
    <property type="match status" value="1"/>
</dbReference>